<dbReference type="EMBL" id="GGEC01086145">
    <property type="protein sequence ID" value="MBX66629.1"/>
    <property type="molecule type" value="Transcribed_RNA"/>
</dbReference>
<sequence length="15" mass="1642">MLCYPTGSIGYIVPK</sequence>
<proteinExistence type="predicted"/>
<protein>
    <submittedName>
        <fullName evidence="1">Uncharacterized protein</fullName>
    </submittedName>
</protein>
<reference evidence="1" key="1">
    <citation type="submission" date="2018-02" db="EMBL/GenBank/DDBJ databases">
        <title>Rhizophora mucronata_Transcriptome.</title>
        <authorList>
            <person name="Meera S.P."/>
            <person name="Sreeshan A."/>
            <person name="Augustine A."/>
        </authorList>
    </citation>
    <scope>NUCLEOTIDE SEQUENCE</scope>
    <source>
        <tissue evidence="1">Leaf</tissue>
    </source>
</reference>
<evidence type="ECO:0000313" key="1">
    <source>
        <dbReference type="EMBL" id="MBX66629.1"/>
    </source>
</evidence>
<accession>A0A2P2QI12</accession>
<organism evidence="1">
    <name type="scientific">Rhizophora mucronata</name>
    <name type="common">Asiatic mangrove</name>
    <dbReference type="NCBI Taxonomy" id="61149"/>
    <lineage>
        <taxon>Eukaryota</taxon>
        <taxon>Viridiplantae</taxon>
        <taxon>Streptophyta</taxon>
        <taxon>Embryophyta</taxon>
        <taxon>Tracheophyta</taxon>
        <taxon>Spermatophyta</taxon>
        <taxon>Magnoliopsida</taxon>
        <taxon>eudicotyledons</taxon>
        <taxon>Gunneridae</taxon>
        <taxon>Pentapetalae</taxon>
        <taxon>rosids</taxon>
        <taxon>fabids</taxon>
        <taxon>Malpighiales</taxon>
        <taxon>Rhizophoraceae</taxon>
        <taxon>Rhizophora</taxon>
    </lineage>
</organism>
<name>A0A2P2QI12_RHIMU</name>